<feature type="domain" description="Glycoside hydrolase family 65 central catalytic" evidence="5">
    <location>
        <begin position="317"/>
        <end position="713"/>
    </location>
</feature>
<dbReference type="InterPro" id="IPR008928">
    <property type="entry name" value="6-hairpin_glycosidase_sf"/>
</dbReference>
<evidence type="ECO:0000259" key="7">
    <source>
        <dbReference type="Pfam" id="PF03636"/>
    </source>
</evidence>
<dbReference type="Gene3D" id="1.50.10.10">
    <property type="match status" value="1"/>
</dbReference>
<evidence type="ECO:0000256" key="3">
    <source>
        <dbReference type="ARBA" id="ARBA00022679"/>
    </source>
</evidence>
<dbReference type="PANTHER" id="PTHR11051">
    <property type="entry name" value="GLYCOSYL HYDROLASE-RELATED"/>
    <property type="match status" value="1"/>
</dbReference>
<evidence type="ECO:0000256" key="2">
    <source>
        <dbReference type="ARBA" id="ARBA00022676"/>
    </source>
</evidence>
<dbReference type="PIRSF" id="PIRSF036289">
    <property type="entry name" value="Glycosyl_hydrolase_malt_phosph"/>
    <property type="match status" value="1"/>
</dbReference>
<evidence type="ECO:0000259" key="6">
    <source>
        <dbReference type="Pfam" id="PF03633"/>
    </source>
</evidence>
<feature type="domain" description="Glycoside hydrolase family 65 C-terminal" evidence="6">
    <location>
        <begin position="723"/>
        <end position="782"/>
    </location>
</feature>
<keyword evidence="4" id="KW-0326">Glycosidase</keyword>
<dbReference type="Proteomes" id="UP001596175">
    <property type="component" value="Unassembled WGS sequence"/>
</dbReference>
<evidence type="ECO:0000256" key="4">
    <source>
        <dbReference type="ARBA" id="ARBA00023295"/>
    </source>
</evidence>
<dbReference type="InterPro" id="IPR005195">
    <property type="entry name" value="Glyco_hydro_65_M"/>
</dbReference>
<dbReference type="Pfam" id="PF03636">
    <property type="entry name" value="Glyco_hydro_65N"/>
    <property type="match status" value="1"/>
</dbReference>
<comment type="caution">
    <text evidence="8">The sequence shown here is derived from an EMBL/GenBank/DDBJ whole genome shotgun (WGS) entry which is preliminary data.</text>
</comment>
<dbReference type="Pfam" id="PF03632">
    <property type="entry name" value="Glyco_hydro_65m"/>
    <property type="match status" value="1"/>
</dbReference>
<dbReference type="SUPFAM" id="SSF48208">
    <property type="entry name" value="Six-hairpin glycosidases"/>
    <property type="match status" value="1"/>
</dbReference>
<dbReference type="Gene3D" id="2.60.420.10">
    <property type="entry name" value="Maltose phosphorylase, domain 3"/>
    <property type="match status" value="1"/>
</dbReference>
<dbReference type="Gene3D" id="2.70.98.40">
    <property type="entry name" value="Glycoside hydrolase, family 65, N-terminal domain"/>
    <property type="match status" value="1"/>
</dbReference>
<dbReference type="InterPro" id="IPR037018">
    <property type="entry name" value="GH65_N"/>
</dbReference>
<dbReference type="RefSeq" id="WP_378022011.1">
    <property type="nucleotide sequence ID" value="NZ_JBHSKG010000008.1"/>
</dbReference>
<keyword evidence="8" id="KW-0378">Hydrolase</keyword>
<keyword evidence="3" id="KW-0808">Transferase</keyword>
<evidence type="ECO:0000313" key="8">
    <source>
        <dbReference type="EMBL" id="MFC5139829.1"/>
    </source>
</evidence>
<dbReference type="InterPro" id="IPR011013">
    <property type="entry name" value="Gal_mutarotase_sf_dom"/>
</dbReference>
<dbReference type="InterPro" id="IPR005194">
    <property type="entry name" value="Glyco_hydro_65_C"/>
</dbReference>
<comment type="similarity">
    <text evidence="1">Belongs to the glycosyl hydrolase 65 family.</text>
</comment>
<dbReference type="EMBL" id="JBHSKG010000008">
    <property type="protein sequence ID" value="MFC5139829.1"/>
    <property type="molecule type" value="Genomic_DNA"/>
</dbReference>
<dbReference type="SUPFAM" id="SSF74650">
    <property type="entry name" value="Galactose mutarotase-like"/>
    <property type="match status" value="1"/>
</dbReference>
<organism evidence="8 9">
    <name type="scientific">Actinomycetospora rhizophila</name>
    <dbReference type="NCBI Taxonomy" id="1416876"/>
    <lineage>
        <taxon>Bacteria</taxon>
        <taxon>Bacillati</taxon>
        <taxon>Actinomycetota</taxon>
        <taxon>Actinomycetes</taxon>
        <taxon>Pseudonocardiales</taxon>
        <taxon>Pseudonocardiaceae</taxon>
        <taxon>Actinomycetospora</taxon>
    </lineage>
</organism>
<keyword evidence="9" id="KW-1185">Reference proteome</keyword>
<dbReference type="InterPro" id="IPR005196">
    <property type="entry name" value="Glyco_hydro_65_N"/>
</dbReference>
<dbReference type="GO" id="GO:0016787">
    <property type="term" value="F:hydrolase activity"/>
    <property type="evidence" value="ECO:0007669"/>
    <property type="project" value="UniProtKB-KW"/>
</dbReference>
<sequence>MPDAWTVVWEGFDPDDEGRREALSTLGNGRFATRGAAPEAVADGVHYPGTYAAGCYDRLRDEIEGVTVENESMVNLPDWLDLRVVLDDEVELCAETAVEHRVELDLRRGLLVRVLRFVDPGGRRTTVRQRRVVHMAHSALAGLHTVVTAENWSGRIRIEAGIDGRVANTGVARYRDLGARHLETLETSRPGPDTVLLTARCRRSRILVSEAVRVRVAGADGSPRLCETPDRVRLVVDRELRAGEPVAVEKIAALVTSRDPAIADPATTATAAVDEAPTFDALLETHELAWEHLWRRFRCDLSDGPPARTAETMRSVRLNLFHVLQTLSPHDLELDAGIPARGLHGEAYRGHVFWDELFVFPLLTVRSPGLARALLRYRTRRLDAARRAAREAGHTGAMYPWQSGSDGREESQRLHLNPRSGRWTPDTSALQRHVGLAVAYNIWQYYQATADLEFLADHGAEAVLEIARFFAGVTTYDPSRDRYRIRGVMGPDEYSTRYPGSETPGVDDNAYTNVMAVWVLARAQDVLAVLPGTRRDELVESLGITAAELVRWRDIGRRMYVPIAPDGIISQFEGYRDLPELDWDGYRRRYGDIRRLDRILESEGRSVDEVQASKQADVLMLFFVFSADELRLLLADLGYALPPETIPRTIEYYRARTTHGSTLSALVHAWVLARAHRARALELFEQVLQSDIADVQGGTTAEGIHLGAMAGCVDLLQRCFAGLETRHDALWFNPHWPRRFGRLEFSLQYRGRSLAVVVSGRDVQVAVAPGPGGPVRVGCGDEVRSLQPGESTRFTAVGVLEDEEPGVGEPVP</sequence>
<dbReference type="InterPro" id="IPR017045">
    <property type="entry name" value="Malt_Pase/Glycosyl_Hdrlase"/>
</dbReference>
<protein>
    <submittedName>
        <fullName evidence="8">Glycoside hydrolase family 65 protein</fullName>
    </submittedName>
</protein>
<evidence type="ECO:0000259" key="5">
    <source>
        <dbReference type="Pfam" id="PF03632"/>
    </source>
</evidence>
<gene>
    <name evidence="8" type="ORF">ACFPK1_16430</name>
</gene>
<reference evidence="9" key="1">
    <citation type="journal article" date="2019" name="Int. J. Syst. Evol. Microbiol.">
        <title>The Global Catalogue of Microorganisms (GCM) 10K type strain sequencing project: providing services to taxonomists for standard genome sequencing and annotation.</title>
        <authorList>
            <consortium name="The Broad Institute Genomics Platform"/>
            <consortium name="The Broad Institute Genome Sequencing Center for Infectious Disease"/>
            <person name="Wu L."/>
            <person name="Ma J."/>
        </authorList>
    </citation>
    <scope>NUCLEOTIDE SEQUENCE [LARGE SCALE GENOMIC DNA]</scope>
    <source>
        <strain evidence="9">XZYJ18</strain>
    </source>
</reference>
<dbReference type="InterPro" id="IPR012341">
    <property type="entry name" value="6hp_glycosidase-like_sf"/>
</dbReference>
<dbReference type="Pfam" id="PF03633">
    <property type="entry name" value="Glyco_hydro_65C"/>
    <property type="match status" value="1"/>
</dbReference>
<accession>A0ABV9ZK38</accession>
<keyword evidence="2" id="KW-0328">Glycosyltransferase</keyword>
<evidence type="ECO:0000256" key="1">
    <source>
        <dbReference type="ARBA" id="ARBA00006768"/>
    </source>
</evidence>
<name>A0ABV9ZK38_9PSEU</name>
<dbReference type="PANTHER" id="PTHR11051:SF8">
    <property type="entry name" value="PROTEIN-GLUCOSYLGALACTOSYLHYDROXYLYSINE GLUCOSIDASE"/>
    <property type="match status" value="1"/>
</dbReference>
<evidence type="ECO:0000313" key="9">
    <source>
        <dbReference type="Proteomes" id="UP001596175"/>
    </source>
</evidence>
<proteinExistence type="inferred from homology"/>
<feature type="domain" description="Glycoside hydrolase family 65 N-terminal" evidence="7">
    <location>
        <begin position="9"/>
        <end position="258"/>
    </location>
</feature>